<dbReference type="InterPro" id="IPR003018">
    <property type="entry name" value="GAF"/>
</dbReference>
<dbReference type="SUPFAM" id="SSF55781">
    <property type="entry name" value="GAF domain-like"/>
    <property type="match status" value="1"/>
</dbReference>
<evidence type="ECO:0000256" key="1">
    <source>
        <dbReference type="ARBA" id="ARBA00022679"/>
    </source>
</evidence>
<keyword evidence="2" id="KW-0418">Kinase</keyword>
<keyword evidence="3" id="KW-0805">Transcription regulation</keyword>
<proteinExistence type="predicted"/>
<dbReference type="Gene3D" id="1.10.10.10">
    <property type="entry name" value="Winged helix-like DNA-binding domain superfamily/Winged helix DNA-binding domain"/>
    <property type="match status" value="1"/>
</dbReference>
<dbReference type="GO" id="GO:0016301">
    <property type="term" value="F:kinase activity"/>
    <property type="evidence" value="ECO:0007669"/>
    <property type="project" value="UniProtKB-KW"/>
</dbReference>
<dbReference type="Pfam" id="PF13185">
    <property type="entry name" value="GAF_2"/>
    <property type="match status" value="1"/>
</dbReference>
<evidence type="ECO:0000259" key="6">
    <source>
        <dbReference type="PROSITE" id="PS50921"/>
    </source>
</evidence>
<feature type="compositionally biased region" description="Basic and acidic residues" evidence="5">
    <location>
        <begin position="24"/>
        <end position="34"/>
    </location>
</feature>
<dbReference type="Pfam" id="PF03861">
    <property type="entry name" value="ANTAR"/>
    <property type="match status" value="1"/>
</dbReference>
<dbReference type="SMART" id="SM01012">
    <property type="entry name" value="ANTAR"/>
    <property type="match status" value="1"/>
</dbReference>
<keyword evidence="4" id="KW-0804">Transcription</keyword>
<dbReference type="GO" id="GO:0003723">
    <property type="term" value="F:RNA binding"/>
    <property type="evidence" value="ECO:0007669"/>
    <property type="project" value="InterPro"/>
</dbReference>
<dbReference type="InterPro" id="IPR036388">
    <property type="entry name" value="WH-like_DNA-bd_sf"/>
</dbReference>
<dbReference type="InterPro" id="IPR005561">
    <property type="entry name" value="ANTAR"/>
</dbReference>
<dbReference type="SMART" id="SM00065">
    <property type="entry name" value="GAF"/>
    <property type="match status" value="1"/>
</dbReference>
<accession>A0A917LG11</accession>
<reference evidence="7" key="2">
    <citation type="submission" date="2020-09" db="EMBL/GenBank/DDBJ databases">
        <authorList>
            <person name="Sun Q."/>
            <person name="Sedlacek I."/>
        </authorList>
    </citation>
    <scope>NUCLEOTIDE SEQUENCE</scope>
    <source>
        <strain evidence="7">CCM 7905</strain>
    </source>
</reference>
<evidence type="ECO:0000256" key="2">
    <source>
        <dbReference type="ARBA" id="ARBA00022777"/>
    </source>
</evidence>
<keyword evidence="1" id="KW-0808">Transferase</keyword>
<dbReference type="InterPro" id="IPR012074">
    <property type="entry name" value="GAF_ANTAR"/>
</dbReference>
<comment type="caution">
    <text evidence="7">The sequence shown here is derived from an EMBL/GenBank/DDBJ whole genome shotgun (WGS) entry which is preliminary data.</text>
</comment>
<dbReference type="SUPFAM" id="SSF52172">
    <property type="entry name" value="CheY-like"/>
    <property type="match status" value="1"/>
</dbReference>
<dbReference type="InterPro" id="IPR029016">
    <property type="entry name" value="GAF-like_dom_sf"/>
</dbReference>
<evidence type="ECO:0000256" key="5">
    <source>
        <dbReference type="SAM" id="MobiDB-lite"/>
    </source>
</evidence>
<feature type="region of interest" description="Disordered" evidence="5">
    <location>
        <begin position="1"/>
        <end position="34"/>
    </location>
</feature>
<name>A0A917LG11_9NOCA</name>
<dbReference type="AlphaFoldDB" id="A0A917LG11"/>
<evidence type="ECO:0000313" key="7">
    <source>
        <dbReference type="EMBL" id="GGG19890.1"/>
    </source>
</evidence>
<dbReference type="InterPro" id="IPR011006">
    <property type="entry name" value="CheY-like_superfamily"/>
</dbReference>
<feature type="domain" description="ANTAR" evidence="6">
    <location>
        <begin position="204"/>
        <end position="265"/>
    </location>
</feature>
<gene>
    <name evidence="7" type="ORF">GCM10007304_37230</name>
</gene>
<keyword evidence="8" id="KW-1185">Reference proteome</keyword>
<sequence length="279" mass="29614">MGNMNRPVSFEGTGASLDGAGIHMTEDGPKDHRPEVDDVARDDDLQTALAGLAQLSMGSQALPDMLTHVADFAVKAIPHADGAGLTLMHDARPDTVVSSASFVREVDEIQYRIEEGPCISAAATAETVRSGSLGGDKRFPHFGPRVGRLGVHSALSLPLITRDTVIGALNVYSKSKDAFDDGAVTLGEMFAFPAAVSVMNAQALADAVHLAQQLEKALHSRSDIDQAIGILIGRTGCSQTEAFDKLRAMSQRENRKLKDVAIGLVEEAARRARARSTDS</sequence>
<evidence type="ECO:0000313" key="8">
    <source>
        <dbReference type="Proteomes" id="UP000654257"/>
    </source>
</evidence>
<dbReference type="PIRSF" id="PIRSF036625">
    <property type="entry name" value="GAF_ANTAR"/>
    <property type="match status" value="1"/>
</dbReference>
<evidence type="ECO:0000256" key="4">
    <source>
        <dbReference type="ARBA" id="ARBA00023163"/>
    </source>
</evidence>
<evidence type="ECO:0000256" key="3">
    <source>
        <dbReference type="ARBA" id="ARBA00023015"/>
    </source>
</evidence>
<dbReference type="Gene3D" id="3.30.450.40">
    <property type="match status" value="1"/>
</dbReference>
<organism evidence="7 8">
    <name type="scientific">Rhodococcoides trifolii</name>
    <dbReference type="NCBI Taxonomy" id="908250"/>
    <lineage>
        <taxon>Bacteria</taxon>
        <taxon>Bacillati</taxon>
        <taxon>Actinomycetota</taxon>
        <taxon>Actinomycetes</taxon>
        <taxon>Mycobacteriales</taxon>
        <taxon>Nocardiaceae</taxon>
        <taxon>Rhodococcoides</taxon>
    </lineage>
</organism>
<dbReference type="EMBL" id="BMCU01000004">
    <property type="protein sequence ID" value="GGG19890.1"/>
    <property type="molecule type" value="Genomic_DNA"/>
</dbReference>
<dbReference type="PROSITE" id="PS50921">
    <property type="entry name" value="ANTAR"/>
    <property type="match status" value="1"/>
</dbReference>
<dbReference type="Proteomes" id="UP000654257">
    <property type="component" value="Unassembled WGS sequence"/>
</dbReference>
<reference evidence="7" key="1">
    <citation type="journal article" date="2014" name="Int. J. Syst. Evol. Microbiol.">
        <title>Complete genome sequence of Corynebacterium casei LMG S-19264T (=DSM 44701T), isolated from a smear-ripened cheese.</title>
        <authorList>
            <consortium name="US DOE Joint Genome Institute (JGI-PGF)"/>
            <person name="Walter F."/>
            <person name="Albersmeier A."/>
            <person name="Kalinowski J."/>
            <person name="Ruckert C."/>
        </authorList>
    </citation>
    <scope>NUCLEOTIDE SEQUENCE</scope>
    <source>
        <strain evidence="7">CCM 7905</strain>
    </source>
</reference>
<protein>
    <submittedName>
        <fullName evidence="7">Transcriptional regulator</fullName>
    </submittedName>
</protein>